<sequence length="386" mass="42913">MPQENQPVFMDPNAQTHSASFDHRGLAYEPGDSPVHSNDSHVSVAMKGELSKLGPDGERCPITCDVQALEHRYLVDPAIPIEIQEKLEYAWGLEPGELELDTASNLIWLRRDMLEQFDCDKWTLVPTKEVLKEMISFNGTRRPNHFLKSFPNKIWDYHVVQLLSEPLSLVDEIDSPSFNLHDVPEVIQSHVHPFFVAHNTNQKTCRIRDSGAGFPPKYLLQLALCNLLRPLWGKPIPIPHTSQQPSNTPYTPSSTRSWPSLPSEQRSNRAAERLCCFDGVDSSHPVSGVGAGVDVPQNCQHMASPIVNQYLPTPKQSVGFASAGECRASSSWANSPTIHWTSIDDWVEGVESAMPGEDPYAGGTEQARQYLVDYGSEETQSPPLGP</sequence>
<dbReference type="AlphaFoldDB" id="A0A8H3E8Y8"/>
<dbReference type="EMBL" id="CAJNJQ010004432">
    <property type="protein sequence ID" value="CAE7210983.1"/>
    <property type="molecule type" value="Genomic_DNA"/>
</dbReference>
<dbReference type="Proteomes" id="UP000663850">
    <property type="component" value="Unassembled WGS sequence"/>
</dbReference>
<organism evidence="3 4">
    <name type="scientific">Rhizoctonia solani</name>
    <dbReference type="NCBI Taxonomy" id="456999"/>
    <lineage>
        <taxon>Eukaryota</taxon>
        <taxon>Fungi</taxon>
        <taxon>Dikarya</taxon>
        <taxon>Basidiomycota</taxon>
        <taxon>Agaricomycotina</taxon>
        <taxon>Agaricomycetes</taxon>
        <taxon>Cantharellales</taxon>
        <taxon>Ceratobasidiaceae</taxon>
        <taxon>Rhizoctonia</taxon>
    </lineage>
</organism>
<comment type="caution">
    <text evidence="3">The sequence shown here is derived from an EMBL/GenBank/DDBJ whole genome shotgun (WGS) entry which is preliminary data.</text>
</comment>
<feature type="compositionally biased region" description="Polar residues" evidence="1">
    <location>
        <begin position="240"/>
        <end position="264"/>
    </location>
</feature>
<dbReference type="Proteomes" id="UP000663827">
    <property type="component" value="Unassembled WGS sequence"/>
</dbReference>
<dbReference type="EMBL" id="CAJMWZ010003838">
    <property type="protein sequence ID" value="CAE6479946.1"/>
    <property type="molecule type" value="Genomic_DNA"/>
</dbReference>
<proteinExistence type="predicted"/>
<name>A0A8H3E8Y8_9AGAM</name>
<accession>A0A8H3E8Y8</accession>
<evidence type="ECO:0000256" key="1">
    <source>
        <dbReference type="SAM" id="MobiDB-lite"/>
    </source>
</evidence>
<evidence type="ECO:0000313" key="2">
    <source>
        <dbReference type="EMBL" id="CAE6479946.1"/>
    </source>
</evidence>
<gene>
    <name evidence="3" type="ORF">RDB_LOCUS152071</name>
    <name evidence="2" type="ORF">RDB_LOCUS73801</name>
</gene>
<protein>
    <recommendedName>
        <fullName evidence="5">HNH nuclease domain-containing protein</fullName>
    </recommendedName>
</protein>
<evidence type="ECO:0008006" key="5">
    <source>
        <dbReference type="Google" id="ProtNLM"/>
    </source>
</evidence>
<feature type="region of interest" description="Disordered" evidence="1">
    <location>
        <begin position="239"/>
        <end position="264"/>
    </location>
</feature>
<reference evidence="3" key="1">
    <citation type="submission" date="2021-01" db="EMBL/GenBank/DDBJ databases">
        <authorList>
            <person name="Kaushik A."/>
        </authorList>
    </citation>
    <scope>NUCLEOTIDE SEQUENCE</scope>
    <source>
        <strain evidence="3">AG5</strain>
        <strain evidence="2">Type strain: AG8-Rh-89/</strain>
    </source>
</reference>
<evidence type="ECO:0000313" key="3">
    <source>
        <dbReference type="EMBL" id="CAE7210983.1"/>
    </source>
</evidence>
<evidence type="ECO:0000313" key="4">
    <source>
        <dbReference type="Proteomes" id="UP000663827"/>
    </source>
</evidence>
<dbReference type="OrthoDB" id="28397at2759"/>